<dbReference type="AlphaFoldDB" id="A0A914V310"/>
<dbReference type="WBParaSite" id="PSAMB.scaffold14909size1741.g36295.t1">
    <property type="protein sequence ID" value="PSAMB.scaffold14909size1741.g36295.t1"/>
    <property type="gene ID" value="PSAMB.scaffold14909size1741.g36295"/>
</dbReference>
<organism evidence="2 3">
    <name type="scientific">Plectus sambesii</name>
    <dbReference type="NCBI Taxonomy" id="2011161"/>
    <lineage>
        <taxon>Eukaryota</taxon>
        <taxon>Metazoa</taxon>
        <taxon>Ecdysozoa</taxon>
        <taxon>Nematoda</taxon>
        <taxon>Chromadorea</taxon>
        <taxon>Plectida</taxon>
        <taxon>Plectina</taxon>
        <taxon>Plectoidea</taxon>
        <taxon>Plectidae</taxon>
        <taxon>Plectus</taxon>
    </lineage>
</organism>
<evidence type="ECO:0000256" key="1">
    <source>
        <dbReference type="SAM" id="Phobius"/>
    </source>
</evidence>
<keyword evidence="1" id="KW-0812">Transmembrane</keyword>
<keyword evidence="2" id="KW-1185">Reference proteome</keyword>
<keyword evidence="1" id="KW-1133">Transmembrane helix</keyword>
<protein>
    <submittedName>
        <fullName evidence="3">Uncharacterized protein</fullName>
    </submittedName>
</protein>
<evidence type="ECO:0000313" key="3">
    <source>
        <dbReference type="WBParaSite" id="PSAMB.scaffold14909size1741.g36295.t1"/>
    </source>
</evidence>
<sequence length="196" mass="22651">MLRTNKVRLLTDQEGYLSLINETFFFDHASAFESLAKTVTRRREDITQELCTMPDTIFFGDANYALGNIWWTKSPCFLERIPIDPVYSAPLAVAFDKRVFKDYDLVNSMIMRVFNPDQMEKFWAPRYGARGPERPPTPKRQLRPLSMLLLEPAFVILSIGMLSSFTLLLCPSTLAEERLYNPFLRTSDCSLLRALH</sequence>
<evidence type="ECO:0000313" key="2">
    <source>
        <dbReference type="Proteomes" id="UP000887566"/>
    </source>
</evidence>
<feature type="transmembrane region" description="Helical" evidence="1">
    <location>
        <begin position="148"/>
        <end position="169"/>
    </location>
</feature>
<keyword evidence="1" id="KW-0472">Membrane</keyword>
<reference evidence="3" key="1">
    <citation type="submission" date="2022-11" db="UniProtKB">
        <authorList>
            <consortium name="WormBaseParasite"/>
        </authorList>
    </citation>
    <scope>IDENTIFICATION</scope>
</reference>
<accession>A0A914V310</accession>
<name>A0A914V310_9BILA</name>
<proteinExistence type="predicted"/>
<dbReference type="Proteomes" id="UP000887566">
    <property type="component" value="Unplaced"/>
</dbReference>